<sequence>MQHFHLAVALCDTACVDGVYATYRFVLKNKAVGGFNADFNLPFKSDVMQFHYPNIFTLLTFDKPPVCLSLLTNFGKKFRIGNKISHAVCVIFIENITFTPLTNTLNINFGYFRSNTSK</sequence>
<protein>
    <submittedName>
        <fullName evidence="1">Uncharacterized protein</fullName>
    </submittedName>
</protein>
<accession>A0A1H6M290</accession>
<dbReference type="EMBL" id="CDSC02000362">
    <property type="protein sequence ID" value="SEH95319.1"/>
    <property type="molecule type" value="Genomic_DNA"/>
</dbReference>
<gene>
    <name evidence="1" type="ORF">BAZSYMA_ACONTIG00233_0</name>
</gene>
<dbReference type="Proteomes" id="UP000198988">
    <property type="component" value="Unassembled WGS sequence"/>
</dbReference>
<evidence type="ECO:0000313" key="2">
    <source>
        <dbReference type="Proteomes" id="UP000198988"/>
    </source>
</evidence>
<organism evidence="1 2">
    <name type="scientific">Bathymodiolus azoricus thioautotrophic gill symbiont</name>
    <dbReference type="NCBI Taxonomy" id="235205"/>
    <lineage>
        <taxon>Bacteria</taxon>
        <taxon>Pseudomonadati</taxon>
        <taxon>Pseudomonadota</taxon>
        <taxon>Gammaproteobacteria</taxon>
        <taxon>sulfur-oxidizing symbionts</taxon>
    </lineage>
</organism>
<proteinExistence type="predicted"/>
<name>A0A1H6M290_9GAMM</name>
<reference evidence="2" key="1">
    <citation type="submission" date="2016-06" db="EMBL/GenBank/DDBJ databases">
        <authorList>
            <person name="Petersen J."/>
            <person name="Sayavedra L."/>
        </authorList>
    </citation>
    <scope>NUCLEOTIDE SEQUENCE [LARGE SCALE GENOMIC DNA]</scope>
    <source>
        <strain evidence="2">BazSymA</strain>
    </source>
</reference>
<dbReference type="AlphaFoldDB" id="A0A1H6M290"/>
<evidence type="ECO:0000313" key="1">
    <source>
        <dbReference type="EMBL" id="SEH95319.1"/>
    </source>
</evidence>